<evidence type="ECO:0000256" key="4">
    <source>
        <dbReference type="ARBA" id="ARBA00022741"/>
    </source>
</evidence>
<evidence type="ECO:0000256" key="2">
    <source>
        <dbReference type="ARBA" id="ARBA00001946"/>
    </source>
</evidence>
<name>A0A3E2GY24_SCYLI</name>
<feature type="non-terminal residue" evidence="13">
    <location>
        <position position="1"/>
    </location>
</feature>
<keyword evidence="6" id="KW-0460">Magnesium</keyword>
<dbReference type="NCBIfam" id="NF003459">
    <property type="entry name" value="PRK05074.1"/>
    <property type="match status" value="1"/>
</dbReference>
<dbReference type="NCBIfam" id="TIGR00258">
    <property type="entry name" value="inosine/xanthosine triphosphatase"/>
    <property type="match status" value="1"/>
</dbReference>
<dbReference type="PANTHER" id="PTHR34699">
    <property type="match status" value="1"/>
</dbReference>
<dbReference type="OrthoDB" id="300709at2759"/>
<dbReference type="OMA" id="ADYWVGI"/>
<keyword evidence="3" id="KW-0479">Metal-binding</keyword>
<feature type="domain" description="Non-canonical purine NTP phosphatase/PRRC1" evidence="12">
    <location>
        <begin position="18"/>
        <end position="186"/>
    </location>
</feature>
<feature type="non-terminal residue" evidence="13">
    <location>
        <position position="194"/>
    </location>
</feature>
<evidence type="ECO:0000256" key="7">
    <source>
        <dbReference type="ARBA" id="ARBA00023080"/>
    </source>
</evidence>
<dbReference type="FunFam" id="3.90.950.10:FF:000002">
    <property type="entry name" value="Inosine/xanthosine triphosphatase"/>
    <property type="match status" value="1"/>
</dbReference>
<comment type="catalytic activity">
    <reaction evidence="10">
        <text>ITP + H2O = IDP + phosphate + H(+)</text>
        <dbReference type="Rhea" id="RHEA:28330"/>
        <dbReference type="ChEBI" id="CHEBI:15377"/>
        <dbReference type="ChEBI" id="CHEBI:15378"/>
        <dbReference type="ChEBI" id="CHEBI:43474"/>
        <dbReference type="ChEBI" id="CHEBI:58280"/>
        <dbReference type="ChEBI" id="CHEBI:61402"/>
        <dbReference type="EC" id="3.6.1.73"/>
    </reaction>
</comment>
<keyword evidence="5" id="KW-0378">Hydrolase</keyword>
<dbReference type="InterPro" id="IPR002786">
    <property type="entry name" value="Non_canon_purine_NTPase"/>
</dbReference>
<evidence type="ECO:0000256" key="3">
    <source>
        <dbReference type="ARBA" id="ARBA00022723"/>
    </source>
</evidence>
<dbReference type="GO" id="GO:0046872">
    <property type="term" value="F:metal ion binding"/>
    <property type="evidence" value="ECO:0007669"/>
    <property type="project" value="UniProtKB-KW"/>
</dbReference>
<keyword evidence="8" id="KW-0464">Manganese</keyword>
<evidence type="ECO:0000313" key="14">
    <source>
        <dbReference type="Proteomes" id="UP000258309"/>
    </source>
</evidence>
<keyword evidence="14" id="KW-1185">Reference proteome</keyword>
<dbReference type="GO" id="GO:0000166">
    <property type="term" value="F:nucleotide binding"/>
    <property type="evidence" value="ECO:0007669"/>
    <property type="project" value="UniProtKB-KW"/>
</dbReference>
<dbReference type="GO" id="GO:0103023">
    <property type="term" value="F:ITPase activity"/>
    <property type="evidence" value="ECO:0007669"/>
    <property type="project" value="UniProtKB-EC"/>
</dbReference>
<evidence type="ECO:0000256" key="6">
    <source>
        <dbReference type="ARBA" id="ARBA00022842"/>
    </source>
</evidence>
<evidence type="ECO:0000256" key="11">
    <source>
        <dbReference type="ARBA" id="ARBA00048781"/>
    </source>
</evidence>
<keyword evidence="7" id="KW-0546">Nucleotide metabolism</keyword>
<organism evidence="13 14">
    <name type="scientific">Scytalidium lignicola</name>
    <name type="common">Hyphomycete</name>
    <dbReference type="NCBI Taxonomy" id="5539"/>
    <lineage>
        <taxon>Eukaryota</taxon>
        <taxon>Fungi</taxon>
        <taxon>Dikarya</taxon>
        <taxon>Ascomycota</taxon>
        <taxon>Pezizomycotina</taxon>
        <taxon>Leotiomycetes</taxon>
        <taxon>Leotiomycetes incertae sedis</taxon>
        <taxon>Scytalidium</taxon>
    </lineage>
</organism>
<gene>
    <name evidence="13" type="ORF">B7463_g10323</name>
</gene>
<dbReference type="Gene3D" id="3.90.950.10">
    <property type="match status" value="1"/>
</dbReference>
<dbReference type="STRING" id="5539.A0A3E2GY24"/>
<sequence>MESAVIETVTPSKRIVVASKNPVKIAAALEGFKRMFPRNTYTATGISVPSGVPEQPFSDEETFEGAFNRAENARAQEPDADYWVGIEGGVEDTPEEEAVILLSFAWVVIIDRERGKTGKARTASFYQPEEVAGLLCAGMELGHADDIVFGKSNSKQSNGSVGLLTGDVIDREAYYVQAVILALIPFKNEKLTFE</sequence>
<dbReference type="EC" id="3.6.1.73" evidence="9"/>
<evidence type="ECO:0000313" key="13">
    <source>
        <dbReference type="EMBL" id="RFU26019.1"/>
    </source>
</evidence>
<dbReference type="Proteomes" id="UP000258309">
    <property type="component" value="Unassembled WGS sequence"/>
</dbReference>
<dbReference type="InterPro" id="IPR050299">
    <property type="entry name" value="YjjX_NTPase"/>
</dbReference>
<keyword evidence="4" id="KW-0547">Nucleotide-binding</keyword>
<dbReference type="GO" id="GO:0006772">
    <property type="term" value="P:thiamine metabolic process"/>
    <property type="evidence" value="ECO:0007669"/>
    <property type="project" value="TreeGrafter"/>
</dbReference>
<comment type="cofactor">
    <cofactor evidence="1">
        <name>Mn(2+)</name>
        <dbReference type="ChEBI" id="CHEBI:29035"/>
    </cofactor>
</comment>
<dbReference type="SUPFAM" id="SSF52972">
    <property type="entry name" value="ITPase-like"/>
    <property type="match status" value="1"/>
</dbReference>
<evidence type="ECO:0000256" key="10">
    <source>
        <dbReference type="ARBA" id="ARBA00048174"/>
    </source>
</evidence>
<comment type="caution">
    <text evidence="13">The sequence shown here is derived from an EMBL/GenBank/DDBJ whole genome shotgun (WGS) entry which is preliminary data.</text>
</comment>
<dbReference type="GO" id="GO:0009117">
    <property type="term" value="P:nucleotide metabolic process"/>
    <property type="evidence" value="ECO:0007669"/>
    <property type="project" value="UniProtKB-KW"/>
</dbReference>
<evidence type="ECO:0000256" key="9">
    <source>
        <dbReference type="ARBA" id="ARBA00038901"/>
    </source>
</evidence>
<protein>
    <recommendedName>
        <fullName evidence="9">inosine/xanthosine triphosphatase</fullName>
        <ecNumber evidence="9">3.6.1.73</ecNumber>
    </recommendedName>
</protein>
<evidence type="ECO:0000256" key="1">
    <source>
        <dbReference type="ARBA" id="ARBA00001936"/>
    </source>
</evidence>
<dbReference type="PANTHER" id="PTHR34699:SF2">
    <property type="entry name" value="NON-CANONICAL PURINE NTP PHOSPHATASE_PRRC1 DOMAIN-CONTAINING PROTEIN"/>
    <property type="match status" value="1"/>
</dbReference>
<comment type="cofactor">
    <cofactor evidence="2">
        <name>Mg(2+)</name>
        <dbReference type="ChEBI" id="CHEBI:18420"/>
    </cofactor>
</comment>
<dbReference type="HAMAP" id="MF_00648">
    <property type="entry name" value="Non_canon_purine_NTPase_YjjX"/>
    <property type="match status" value="1"/>
</dbReference>
<dbReference type="AlphaFoldDB" id="A0A3E2GY24"/>
<dbReference type="EMBL" id="NCSJ02000290">
    <property type="protein sequence ID" value="RFU26019.1"/>
    <property type="molecule type" value="Genomic_DNA"/>
</dbReference>
<accession>A0A3E2GY24</accession>
<dbReference type="Pfam" id="PF01931">
    <property type="entry name" value="NTPase_I-T"/>
    <property type="match status" value="1"/>
</dbReference>
<evidence type="ECO:0000259" key="12">
    <source>
        <dbReference type="Pfam" id="PF01931"/>
    </source>
</evidence>
<reference evidence="13 14" key="1">
    <citation type="submission" date="2018-05" db="EMBL/GenBank/DDBJ databases">
        <title>Draft genome sequence of Scytalidium lignicola DSM 105466, a ubiquitous saprotrophic fungus.</title>
        <authorList>
            <person name="Buettner E."/>
            <person name="Gebauer A.M."/>
            <person name="Hofrichter M."/>
            <person name="Liers C."/>
            <person name="Kellner H."/>
        </authorList>
    </citation>
    <scope>NUCLEOTIDE SEQUENCE [LARGE SCALE GENOMIC DNA]</scope>
    <source>
        <strain evidence="13 14">DSM 105466</strain>
    </source>
</reference>
<evidence type="ECO:0000256" key="5">
    <source>
        <dbReference type="ARBA" id="ARBA00022801"/>
    </source>
</evidence>
<dbReference type="InterPro" id="IPR026533">
    <property type="entry name" value="NTPase/PRRC1"/>
</dbReference>
<evidence type="ECO:0000256" key="8">
    <source>
        <dbReference type="ARBA" id="ARBA00023211"/>
    </source>
</evidence>
<proteinExistence type="inferred from homology"/>
<comment type="catalytic activity">
    <reaction evidence="11">
        <text>XTP + H2O = XDP + phosphate + H(+)</text>
        <dbReference type="Rhea" id="RHEA:28406"/>
        <dbReference type="ChEBI" id="CHEBI:15377"/>
        <dbReference type="ChEBI" id="CHEBI:15378"/>
        <dbReference type="ChEBI" id="CHEBI:43474"/>
        <dbReference type="ChEBI" id="CHEBI:59884"/>
        <dbReference type="ChEBI" id="CHEBI:61314"/>
        <dbReference type="EC" id="3.6.1.73"/>
    </reaction>
</comment>
<dbReference type="InterPro" id="IPR029001">
    <property type="entry name" value="ITPase-like_fam"/>
</dbReference>